<dbReference type="Proteomes" id="UP001374535">
    <property type="component" value="Chromosome 9"/>
</dbReference>
<dbReference type="AlphaFoldDB" id="A0AAQ3MV50"/>
<gene>
    <name evidence="1" type="ORF">V8G54_029674</name>
</gene>
<keyword evidence="2" id="KW-1185">Reference proteome</keyword>
<accession>A0AAQ3MV50</accession>
<sequence>MAENSKFHSALDVTNVKHLIPITLDMETGQYHSWATLFKVQAKVHSVLEHIIPPTDAAVITAYQTTNVVDLPLWNRLDVVLQWIYATISPYILTLILMPDDSAERAWQRVADLFQDNKNSKAMYLETQFTNTCLTDFSSTSAYCNHLKSLADQLSNVGAHVSDQRLVLRLLAGLTEAYASFVTVMQQKDELPNFATTCSRLKMEENTIKE</sequence>
<dbReference type="PANTHER" id="PTHR47481">
    <property type="match status" value="1"/>
</dbReference>
<name>A0AAQ3MV50_VIGMU</name>
<reference evidence="1 2" key="1">
    <citation type="journal article" date="2023" name="Life. Sci Alliance">
        <title>Evolutionary insights into 3D genome organization and epigenetic landscape of Vigna mungo.</title>
        <authorList>
            <person name="Junaid A."/>
            <person name="Singh B."/>
            <person name="Bhatia S."/>
        </authorList>
    </citation>
    <scope>NUCLEOTIDE SEQUENCE [LARGE SCALE GENOMIC DNA]</scope>
    <source>
        <strain evidence="1">Urdbean</strain>
    </source>
</reference>
<evidence type="ECO:0000313" key="2">
    <source>
        <dbReference type="Proteomes" id="UP001374535"/>
    </source>
</evidence>
<organism evidence="1 2">
    <name type="scientific">Vigna mungo</name>
    <name type="common">Black gram</name>
    <name type="synonym">Phaseolus mungo</name>
    <dbReference type="NCBI Taxonomy" id="3915"/>
    <lineage>
        <taxon>Eukaryota</taxon>
        <taxon>Viridiplantae</taxon>
        <taxon>Streptophyta</taxon>
        <taxon>Embryophyta</taxon>
        <taxon>Tracheophyta</taxon>
        <taxon>Spermatophyta</taxon>
        <taxon>Magnoliopsida</taxon>
        <taxon>eudicotyledons</taxon>
        <taxon>Gunneridae</taxon>
        <taxon>Pentapetalae</taxon>
        <taxon>rosids</taxon>
        <taxon>fabids</taxon>
        <taxon>Fabales</taxon>
        <taxon>Fabaceae</taxon>
        <taxon>Papilionoideae</taxon>
        <taxon>50 kb inversion clade</taxon>
        <taxon>NPAAA clade</taxon>
        <taxon>indigoferoid/millettioid clade</taxon>
        <taxon>Phaseoleae</taxon>
        <taxon>Vigna</taxon>
    </lineage>
</organism>
<dbReference type="PANTHER" id="PTHR47481:SF42">
    <property type="entry name" value="RHO GTPASE-ACTIVATING PROTEIN GACK-LIKE"/>
    <property type="match status" value="1"/>
</dbReference>
<dbReference type="EMBL" id="CP144692">
    <property type="protein sequence ID" value="WVY97523.1"/>
    <property type="molecule type" value="Genomic_DNA"/>
</dbReference>
<dbReference type="Pfam" id="PF14223">
    <property type="entry name" value="Retrotran_gag_2"/>
    <property type="match status" value="1"/>
</dbReference>
<protein>
    <submittedName>
        <fullName evidence="1">Uncharacterized protein</fullName>
    </submittedName>
</protein>
<evidence type="ECO:0000313" key="1">
    <source>
        <dbReference type="EMBL" id="WVY97523.1"/>
    </source>
</evidence>
<proteinExistence type="predicted"/>